<dbReference type="InterPro" id="IPR018060">
    <property type="entry name" value="HTH_AraC"/>
</dbReference>
<dbReference type="InterPro" id="IPR018062">
    <property type="entry name" value="HTH_AraC-typ_CS"/>
</dbReference>
<dbReference type="EMBL" id="QGTD01000020">
    <property type="protein sequence ID" value="PWU66824.1"/>
    <property type="molecule type" value="Genomic_DNA"/>
</dbReference>
<evidence type="ECO:0000259" key="10">
    <source>
        <dbReference type="PROSITE" id="PS01124"/>
    </source>
</evidence>
<dbReference type="GO" id="GO:0003700">
    <property type="term" value="F:DNA-binding transcription factor activity"/>
    <property type="evidence" value="ECO:0007669"/>
    <property type="project" value="InterPro"/>
</dbReference>
<comment type="caution">
    <text evidence="12">The sequence shown here is derived from an EMBL/GenBank/DDBJ whole genome shotgun (WGS) entry which is preliminary data.</text>
</comment>
<evidence type="ECO:0000256" key="7">
    <source>
        <dbReference type="ARBA" id="ARBA00023163"/>
    </source>
</evidence>
<dbReference type="PANTHER" id="PTHR42713:SF3">
    <property type="entry name" value="TRANSCRIPTIONAL REGULATORY PROTEIN HPTR"/>
    <property type="match status" value="1"/>
</dbReference>
<dbReference type="RefSeq" id="WP_109985553.1">
    <property type="nucleotide sequence ID" value="NZ_QGTD01000020.1"/>
</dbReference>
<dbReference type="PROSITE" id="PS50110">
    <property type="entry name" value="RESPONSE_REGULATORY"/>
    <property type="match status" value="1"/>
</dbReference>
<keyword evidence="2" id="KW-0963">Cytoplasm</keyword>
<organism evidence="12 13">
    <name type="scientific">Gracilibacillus dipsosauri</name>
    <dbReference type="NCBI Taxonomy" id="178340"/>
    <lineage>
        <taxon>Bacteria</taxon>
        <taxon>Bacillati</taxon>
        <taxon>Bacillota</taxon>
        <taxon>Bacilli</taxon>
        <taxon>Bacillales</taxon>
        <taxon>Bacillaceae</taxon>
        <taxon>Gracilibacillus</taxon>
    </lineage>
</organism>
<dbReference type="PROSITE" id="PS01124">
    <property type="entry name" value="HTH_ARAC_FAMILY_2"/>
    <property type="match status" value="1"/>
</dbReference>
<dbReference type="SUPFAM" id="SSF52172">
    <property type="entry name" value="CheY-like"/>
    <property type="match status" value="1"/>
</dbReference>
<evidence type="ECO:0000313" key="12">
    <source>
        <dbReference type="EMBL" id="PWU66824.1"/>
    </source>
</evidence>
<keyword evidence="3 8" id="KW-0597">Phosphoprotein</keyword>
<evidence type="ECO:0000259" key="11">
    <source>
        <dbReference type="PROSITE" id="PS50110"/>
    </source>
</evidence>
<dbReference type="Proteomes" id="UP000245624">
    <property type="component" value="Unassembled WGS sequence"/>
</dbReference>
<accession>A0A317KUK2</accession>
<keyword evidence="13" id="KW-1185">Reference proteome</keyword>
<dbReference type="CDD" id="cd17536">
    <property type="entry name" value="REC_YesN-like"/>
    <property type="match status" value="1"/>
</dbReference>
<dbReference type="InterPro" id="IPR011006">
    <property type="entry name" value="CheY-like_superfamily"/>
</dbReference>
<protein>
    <submittedName>
        <fullName evidence="12">DNA-binding response regulator</fullName>
    </submittedName>
</protein>
<dbReference type="Gene3D" id="1.10.10.60">
    <property type="entry name" value="Homeodomain-like"/>
    <property type="match status" value="2"/>
</dbReference>
<dbReference type="Pfam" id="PF00072">
    <property type="entry name" value="Response_reg"/>
    <property type="match status" value="1"/>
</dbReference>
<comment type="subcellular location">
    <subcellularLocation>
        <location evidence="1">Cytoplasm</location>
    </subcellularLocation>
</comment>
<name>A0A317KUK2_9BACI</name>
<dbReference type="GO" id="GO:0000160">
    <property type="term" value="P:phosphorelay signal transduction system"/>
    <property type="evidence" value="ECO:0007669"/>
    <property type="project" value="UniProtKB-KW"/>
</dbReference>
<evidence type="ECO:0000256" key="5">
    <source>
        <dbReference type="ARBA" id="ARBA00023015"/>
    </source>
</evidence>
<feature type="compositionally biased region" description="Polar residues" evidence="9">
    <location>
        <begin position="491"/>
        <end position="505"/>
    </location>
</feature>
<keyword evidence="7" id="KW-0804">Transcription</keyword>
<dbReference type="Gene3D" id="3.40.50.2300">
    <property type="match status" value="1"/>
</dbReference>
<feature type="region of interest" description="Disordered" evidence="9">
    <location>
        <begin position="491"/>
        <end position="518"/>
    </location>
</feature>
<sequence length="518" mass="61117">MNKLYKVLIVDDEMLIRQGIINYIDWEKEGYQIIGEAANGEEALALLEKERPDIIITDIVMPEMDGIELVKIAKEKNPAVNIIILSSFENFDYVRTTFQHGIADYILKPKLNAKELIQTLNNITIGSKEPKQQEIQSIEEQLKKILQGYQPKLSKTQWKKSLPYNQFLLVSIILEQEDSLFKTSLLEEYTKKPDVAVYDISVNEKEFLLLYNFEKYELSSIKKSILHFKDKFMYTNHTWLIAAPFSSLENLQQCYQDHLGKLKHYLFYLPEKKYIIYDQLPHDHESELNFDLNQFIFLFKRKEFDDAFSYLTEHITILRKQYSRDVFEFKSWLENIIFNSIVLLGNMKYEITNLEESKYQYFARINEANDAEEAIAIFHEFLEKVKSIVHLDRDEQSPNMRMLLNYIDSHYAEHLTLKILADHFHFNPSYLSNYFSTHHEEGFSEYLSKVRIKKSMEILETSKVSIAMVSEMVGYSDPSYFCKVFKKSTGLSPSQYRRNSTARNRGSNDEKNSPYHSR</sequence>
<dbReference type="InterPro" id="IPR001789">
    <property type="entry name" value="Sig_transdc_resp-reg_receiver"/>
</dbReference>
<evidence type="ECO:0000256" key="2">
    <source>
        <dbReference type="ARBA" id="ARBA00022490"/>
    </source>
</evidence>
<feature type="domain" description="HTH araC/xylS-type" evidence="10">
    <location>
        <begin position="401"/>
        <end position="499"/>
    </location>
</feature>
<evidence type="ECO:0000256" key="9">
    <source>
        <dbReference type="SAM" id="MobiDB-lite"/>
    </source>
</evidence>
<evidence type="ECO:0000313" key="13">
    <source>
        <dbReference type="Proteomes" id="UP000245624"/>
    </source>
</evidence>
<dbReference type="PROSITE" id="PS00041">
    <property type="entry name" value="HTH_ARAC_FAMILY_1"/>
    <property type="match status" value="1"/>
</dbReference>
<dbReference type="AlphaFoldDB" id="A0A317KUK2"/>
<dbReference type="SUPFAM" id="SSF46689">
    <property type="entry name" value="Homeodomain-like"/>
    <property type="match status" value="2"/>
</dbReference>
<keyword evidence="5" id="KW-0805">Transcription regulation</keyword>
<dbReference type="InterPro" id="IPR051552">
    <property type="entry name" value="HptR"/>
</dbReference>
<evidence type="ECO:0000256" key="1">
    <source>
        <dbReference type="ARBA" id="ARBA00004496"/>
    </source>
</evidence>
<dbReference type="GO" id="GO:0005737">
    <property type="term" value="C:cytoplasm"/>
    <property type="evidence" value="ECO:0007669"/>
    <property type="project" value="UniProtKB-SubCell"/>
</dbReference>
<dbReference type="SMART" id="SM00342">
    <property type="entry name" value="HTH_ARAC"/>
    <property type="match status" value="1"/>
</dbReference>
<evidence type="ECO:0000256" key="6">
    <source>
        <dbReference type="ARBA" id="ARBA00023125"/>
    </source>
</evidence>
<dbReference type="InterPro" id="IPR020449">
    <property type="entry name" value="Tscrpt_reg_AraC-type_HTH"/>
</dbReference>
<feature type="modified residue" description="4-aspartylphosphate" evidence="8">
    <location>
        <position position="58"/>
    </location>
</feature>
<evidence type="ECO:0000256" key="4">
    <source>
        <dbReference type="ARBA" id="ARBA00023012"/>
    </source>
</evidence>
<keyword evidence="4" id="KW-0902">Two-component regulatory system</keyword>
<dbReference type="PANTHER" id="PTHR42713">
    <property type="entry name" value="HISTIDINE KINASE-RELATED"/>
    <property type="match status" value="1"/>
</dbReference>
<keyword evidence="6 12" id="KW-0238">DNA-binding</keyword>
<gene>
    <name evidence="12" type="ORF">DLJ74_18320</name>
</gene>
<dbReference type="InterPro" id="IPR009057">
    <property type="entry name" value="Homeodomain-like_sf"/>
</dbReference>
<dbReference type="PRINTS" id="PR00032">
    <property type="entry name" value="HTHARAC"/>
</dbReference>
<reference evidence="12 13" key="1">
    <citation type="submission" date="2018-05" db="EMBL/GenBank/DDBJ databases">
        <title>Genomic analysis of Gracilibacillus dipsosauri DD1 reveals novel features of a salt-tolerant amylase.</title>
        <authorList>
            <person name="Deutch C.E."/>
            <person name="Yang S."/>
        </authorList>
    </citation>
    <scope>NUCLEOTIDE SEQUENCE [LARGE SCALE GENOMIC DNA]</scope>
    <source>
        <strain evidence="12 13">DD1</strain>
    </source>
</reference>
<evidence type="ECO:0000256" key="3">
    <source>
        <dbReference type="ARBA" id="ARBA00022553"/>
    </source>
</evidence>
<proteinExistence type="predicted"/>
<dbReference type="OrthoDB" id="342399at2"/>
<evidence type="ECO:0000256" key="8">
    <source>
        <dbReference type="PROSITE-ProRule" id="PRU00169"/>
    </source>
</evidence>
<dbReference type="Pfam" id="PF12833">
    <property type="entry name" value="HTH_18"/>
    <property type="match status" value="1"/>
</dbReference>
<dbReference type="SMART" id="SM00448">
    <property type="entry name" value="REC"/>
    <property type="match status" value="1"/>
</dbReference>
<feature type="compositionally biased region" description="Basic and acidic residues" evidence="9">
    <location>
        <begin position="506"/>
        <end position="518"/>
    </location>
</feature>
<feature type="domain" description="Response regulatory" evidence="11">
    <location>
        <begin position="6"/>
        <end position="123"/>
    </location>
</feature>
<dbReference type="GO" id="GO:0043565">
    <property type="term" value="F:sequence-specific DNA binding"/>
    <property type="evidence" value="ECO:0007669"/>
    <property type="project" value="InterPro"/>
</dbReference>